<dbReference type="InterPro" id="IPR036565">
    <property type="entry name" value="Mur-like_cat_sf"/>
</dbReference>
<dbReference type="FunFam" id="3.40.1190.10:FF:000008">
    <property type="entry name" value="Folylpolyglutamate synthase"/>
    <property type="match status" value="1"/>
</dbReference>
<evidence type="ECO:0000313" key="24">
    <source>
        <dbReference type="EMBL" id="KAL3685754.1"/>
    </source>
</evidence>
<dbReference type="GO" id="GO:0005759">
    <property type="term" value="C:mitochondrial matrix"/>
    <property type="evidence" value="ECO:0007669"/>
    <property type="project" value="UniProtKB-SubCell"/>
</dbReference>
<evidence type="ECO:0000256" key="6">
    <source>
        <dbReference type="ARBA" id="ARBA00013025"/>
    </source>
</evidence>
<gene>
    <name evidence="24" type="ORF">R1sor_003776</name>
</gene>
<evidence type="ECO:0000256" key="2">
    <source>
        <dbReference type="ARBA" id="ARBA00004305"/>
    </source>
</evidence>
<name>A0ABD3H5F3_9MARC</name>
<feature type="binding site" evidence="22">
    <location>
        <position position="342"/>
    </location>
    <ligand>
        <name>ATP</name>
        <dbReference type="ChEBI" id="CHEBI:30616"/>
    </ligand>
</feature>
<feature type="binding site" evidence="23">
    <location>
        <position position="190"/>
    </location>
    <ligand>
        <name>Mg(2+)</name>
        <dbReference type="ChEBI" id="CHEBI:18420"/>
        <label>1</label>
    </ligand>
</feature>
<feature type="binding site" evidence="23">
    <location>
        <position position="94"/>
    </location>
    <ligand>
        <name>Mg(2+)</name>
        <dbReference type="ChEBI" id="CHEBI:18420"/>
        <label>1</label>
    </ligand>
</feature>
<evidence type="ECO:0000256" key="22">
    <source>
        <dbReference type="PIRSR" id="PIRSR038895-1"/>
    </source>
</evidence>
<dbReference type="GO" id="GO:0004326">
    <property type="term" value="F:tetrahydrofolylpolyglutamate synthase activity"/>
    <property type="evidence" value="ECO:0007669"/>
    <property type="project" value="UniProtKB-EC"/>
</dbReference>
<comment type="catalytic activity">
    <reaction evidence="20 21">
        <text>(6S)-5,6,7,8-tetrahydrofolyl-(gamma-L-Glu)(n) + L-glutamate + ATP = (6S)-5,6,7,8-tetrahydrofolyl-(gamma-L-Glu)(n+1) + ADP + phosphate + H(+)</text>
        <dbReference type="Rhea" id="RHEA:10580"/>
        <dbReference type="Rhea" id="RHEA-COMP:14738"/>
        <dbReference type="Rhea" id="RHEA-COMP:14740"/>
        <dbReference type="ChEBI" id="CHEBI:15378"/>
        <dbReference type="ChEBI" id="CHEBI:29985"/>
        <dbReference type="ChEBI" id="CHEBI:30616"/>
        <dbReference type="ChEBI" id="CHEBI:43474"/>
        <dbReference type="ChEBI" id="CHEBI:141005"/>
        <dbReference type="ChEBI" id="CHEBI:456216"/>
        <dbReference type="EC" id="6.3.2.17"/>
    </reaction>
</comment>
<dbReference type="SUPFAM" id="SSF53244">
    <property type="entry name" value="MurD-like peptide ligases, peptide-binding domain"/>
    <property type="match status" value="1"/>
</dbReference>
<keyword evidence="15 23" id="KW-0460">Magnesium</keyword>
<evidence type="ECO:0000256" key="3">
    <source>
        <dbReference type="ARBA" id="ARBA00004496"/>
    </source>
</evidence>
<comment type="cofactor">
    <cofactor evidence="21">
        <name>a monovalent cation</name>
        <dbReference type="ChEBI" id="CHEBI:60242"/>
    </cofactor>
    <text evidence="21">A monovalent cation.</text>
</comment>
<dbReference type="InterPro" id="IPR001645">
    <property type="entry name" value="Folylpolyglutamate_synth"/>
</dbReference>
<dbReference type="Gene3D" id="3.90.190.20">
    <property type="entry name" value="Mur ligase, C-terminal domain"/>
    <property type="match status" value="1"/>
</dbReference>
<evidence type="ECO:0000313" key="25">
    <source>
        <dbReference type="Proteomes" id="UP001633002"/>
    </source>
</evidence>
<evidence type="ECO:0000256" key="16">
    <source>
        <dbReference type="ARBA" id="ARBA00023128"/>
    </source>
</evidence>
<keyword evidence="9 21" id="KW-0554">One-carbon metabolism</keyword>
<evidence type="ECO:0000256" key="4">
    <source>
        <dbReference type="ARBA" id="ARBA00005150"/>
    </source>
</evidence>
<dbReference type="SUPFAM" id="SSF53623">
    <property type="entry name" value="MurD-like peptide ligases, catalytic domain"/>
    <property type="match status" value="1"/>
</dbReference>
<keyword evidence="16" id="KW-0496">Mitochondrion</keyword>
<evidence type="ECO:0000256" key="21">
    <source>
        <dbReference type="PIRNR" id="PIRNR038895"/>
    </source>
</evidence>
<dbReference type="InterPro" id="IPR018109">
    <property type="entry name" value="Folylpolyglutamate_synth_CS"/>
</dbReference>
<comment type="caution">
    <text evidence="24">The sequence shown here is derived from an EMBL/GenBank/DDBJ whole genome shotgun (WGS) entry which is preliminary data.</text>
</comment>
<keyword evidence="8" id="KW-0963">Cytoplasm</keyword>
<evidence type="ECO:0000256" key="12">
    <source>
        <dbReference type="ARBA" id="ARBA00022741"/>
    </source>
</evidence>
<evidence type="ECO:0000256" key="14">
    <source>
        <dbReference type="ARBA" id="ARBA00022840"/>
    </source>
</evidence>
<reference evidence="24 25" key="1">
    <citation type="submission" date="2024-09" db="EMBL/GenBank/DDBJ databases">
        <title>Chromosome-scale assembly of Riccia sorocarpa.</title>
        <authorList>
            <person name="Paukszto L."/>
        </authorList>
    </citation>
    <scope>NUCLEOTIDE SEQUENCE [LARGE SCALE GENOMIC DNA]</scope>
    <source>
        <strain evidence="24">LP-2024</strain>
        <tissue evidence="24">Aerial parts of the thallus</tissue>
    </source>
</reference>
<dbReference type="PROSITE" id="PS01011">
    <property type="entry name" value="FOLYLPOLYGLU_SYNT_1"/>
    <property type="match status" value="1"/>
</dbReference>
<dbReference type="InterPro" id="IPR023600">
    <property type="entry name" value="Folylpolyglutamate_synth_euk"/>
</dbReference>
<dbReference type="GO" id="GO:0006730">
    <property type="term" value="P:one-carbon metabolic process"/>
    <property type="evidence" value="ECO:0007669"/>
    <property type="project" value="UniProtKB-KW"/>
</dbReference>
<dbReference type="PANTHER" id="PTHR11136">
    <property type="entry name" value="FOLYLPOLYGLUTAMATE SYNTHASE-RELATED"/>
    <property type="match status" value="1"/>
</dbReference>
<evidence type="ECO:0000256" key="7">
    <source>
        <dbReference type="ARBA" id="ARBA00018660"/>
    </source>
</evidence>
<evidence type="ECO:0000256" key="11">
    <source>
        <dbReference type="ARBA" id="ARBA00022723"/>
    </source>
</evidence>
<evidence type="ECO:0000256" key="10">
    <source>
        <dbReference type="ARBA" id="ARBA00022598"/>
    </source>
</evidence>
<feature type="binding site" evidence="22">
    <location>
        <position position="310"/>
    </location>
    <ligand>
        <name>ATP</name>
        <dbReference type="ChEBI" id="CHEBI:30616"/>
    </ligand>
</feature>
<evidence type="ECO:0000256" key="20">
    <source>
        <dbReference type="ARBA" id="ARBA00047493"/>
    </source>
</evidence>
<evidence type="ECO:0000256" key="23">
    <source>
        <dbReference type="PIRSR" id="PIRSR038895-2"/>
    </source>
</evidence>
<evidence type="ECO:0000256" key="5">
    <source>
        <dbReference type="ARBA" id="ARBA00008276"/>
    </source>
</evidence>
<evidence type="ECO:0000256" key="1">
    <source>
        <dbReference type="ARBA" id="ARBA00004273"/>
    </source>
</evidence>
<comment type="function">
    <text evidence="21">Catalyzes conversion of folates to polyglutamate derivatives allowing concentration of folate compounds in the cell and the intracellular retention of these cofactors, which are important substrates for most of the folate-dependent enzymes that are involved in one-carbon transfer reactions involved in purine, pyrimidine and amino acid synthesis.</text>
</comment>
<keyword evidence="11 23" id="KW-0479">Metal-binding</keyword>
<sequence length="544" mass="60441">MVPAPISDAAFNEAVEKLSSLIHRADSEPNPNAMRTWASNFETTFKHLKILELEEPLERLGVIHVAGTKGKGSTCAFCERILRESGFKTGLFTSPHLLDVRERFRFDGEEVSKDLFVESFWFVYNRLRENEHIAPLPGFFRFTFLLALKMFTSQKVDVAILEVGLGGRLDATNAVEVPVVTGISSLGLDHCELLGNTIDLIAREKAGIFKATVPAFTSPQLDEAMKVLKDRAEELQIPLTVAPPLESYGIPNLQLGLRGDHQRMNASLAVALCKTWAERTGNLAHWHTAKEGGLPESYVRGLAKTCWPGRCEIVEDNVAIHDEEPSLRSTQFKFGRLQFFLDGAHSPESMEACGKWFSEAAKLEERPKDMKDRVSNQGLQAEDDGRFRRVLLFGCMPRRDPMALLPPLVNQFSQHGMSVDLAVFAPQSSSYVSISPAQVATKTDLSWQMKLQSFWETIRKSKLEADLNGPTTAPGTGTKDLLSTLEENKGGCRSIGPSSAVMVSLPATLEWLRVCAKQHPKLHIQVLVTGSLYMVGDMLRLLRH</sequence>
<keyword evidence="14 22" id="KW-0067">ATP-binding</keyword>
<evidence type="ECO:0000256" key="9">
    <source>
        <dbReference type="ARBA" id="ARBA00022563"/>
    </source>
</evidence>
<keyword evidence="12 22" id="KW-0547">Nucleotide-binding</keyword>
<dbReference type="EC" id="6.3.2.17" evidence="6 21"/>
<keyword evidence="10 21" id="KW-0436">Ligase</keyword>
<evidence type="ECO:0000256" key="13">
    <source>
        <dbReference type="ARBA" id="ARBA00022792"/>
    </source>
</evidence>
<protein>
    <recommendedName>
        <fullName evidence="7 21">Folylpolyglutamate synthase</fullName>
        <ecNumber evidence="6 21">6.3.2.17</ecNumber>
    </recommendedName>
    <alternativeName>
        <fullName evidence="19 21">Folylpoly-gamma-glutamate synthetase</fullName>
    </alternativeName>
    <alternativeName>
        <fullName evidence="18 21">Tetrahydrofolylpolyglutamate synthase</fullName>
    </alternativeName>
</protein>
<evidence type="ECO:0000256" key="15">
    <source>
        <dbReference type="ARBA" id="ARBA00022842"/>
    </source>
</evidence>
<dbReference type="GO" id="GO:0005524">
    <property type="term" value="F:ATP binding"/>
    <property type="evidence" value="ECO:0007669"/>
    <property type="project" value="UniProtKB-KW"/>
</dbReference>
<feature type="binding site" evidence="23">
    <location>
        <position position="162"/>
    </location>
    <ligand>
        <name>Mg(2+)</name>
        <dbReference type="ChEBI" id="CHEBI:18420"/>
        <label>1</label>
    </ligand>
</feature>
<dbReference type="GO" id="GO:0005743">
    <property type="term" value="C:mitochondrial inner membrane"/>
    <property type="evidence" value="ECO:0007669"/>
    <property type="project" value="UniProtKB-SubCell"/>
</dbReference>
<organism evidence="24 25">
    <name type="scientific">Riccia sorocarpa</name>
    <dbReference type="NCBI Taxonomy" id="122646"/>
    <lineage>
        <taxon>Eukaryota</taxon>
        <taxon>Viridiplantae</taxon>
        <taxon>Streptophyta</taxon>
        <taxon>Embryophyta</taxon>
        <taxon>Marchantiophyta</taxon>
        <taxon>Marchantiopsida</taxon>
        <taxon>Marchantiidae</taxon>
        <taxon>Marchantiales</taxon>
        <taxon>Ricciaceae</taxon>
        <taxon>Riccia</taxon>
    </lineage>
</organism>
<keyword evidence="25" id="KW-1185">Reference proteome</keyword>
<dbReference type="EMBL" id="JBJQOH010000006">
    <property type="protein sequence ID" value="KAL3685754.1"/>
    <property type="molecule type" value="Genomic_DNA"/>
</dbReference>
<comment type="subcellular location">
    <subcellularLocation>
        <location evidence="3">Cytoplasm</location>
    </subcellularLocation>
    <subcellularLocation>
        <location evidence="1">Mitochondrion inner membrane</location>
    </subcellularLocation>
    <subcellularLocation>
        <location evidence="2">Mitochondrion matrix</location>
    </subcellularLocation>
</comment>
<evidence type="ECO:0000256" key="19">
    <source>
        <dbReference type="ARBA" id="ARBA00030876"/>
    </source>
</evidence>
<evidence type="ECO:0000256" key="18">
    <source>
        <dbReference type="ARBA" id="ARBA00030592"/>
    </source>
</evidence>
<dbReference type="NCBIfam" id="TIGR01499">
    <property type="entry name" value="folC"/>
    <property type="match status" value="1"/>
</dbReference>
<dbReference type="GO" id="GO:0046872">
    <property type="term" value="F:metal ion binding"/>
    <property type="evidence" value="ECO:0007669"/>
    <property type="project" value="UniProtKB-KW"/>
</dbReference>
<dbReference type="AlphaFoldDB" id="A0ABD3H5F3"/>
<keyword evidence="13" id="KW-0999">Mitochondrion inner membrane</keyword>
<dbReference type="InterPro" id="IPR036615">
    <property type="entry name" value="Mur_ligase_C_dom_sf"/>
</dbReference>
<dbReference type="PANTHER" id="PTHR11136:SF5">
    <property type="entry name" value="FOLYLPOLYGLUTAMATE SYNTHASE, MITOCHONDRIAL"/>
    <property type="match status" value="1"/>
</dbReference>
<dbReference type="Proteomes" id="UP001633002">
    <property type="component" value="Unassembled WGS sequence"/>
</dbReference>
<comment type="pathway">
    <text evidence="4 21">Cofactor biosynthesis; tetrahydrofolylpolyglutamate biosynthesis.</text>
</comment>
<dbReference type="PIRSF" id="PIRSF038895">
    <property type="entry name" value="FPGS"/>
    <property type="match status" value="1"/>
</dbReference>
<evidence type="ECO:0000256" key="17">
    <source>
        <dbReference type="ARBA" id="ARBA00023136"/>
    </source>
</evidence>
<dbReference type="FunFam" id="3.90.190.20:FF:000011">
    <property type="entry name" value="Folylpolyglutamate synthase"/>
    <property type="match status" value="1"/>
</dbReference>
<dbReference type="Gene3D" id="3.40.1190.10">
    <property type="entry name" value="Mur-like, catalytic domain"/>
    <property type="match status" value="1"/>
</dbReference>
<proteinExistence type="inferred from homology"/>
<accession>A0ABD3H5F3</accession>
<evidence type="ECO:0000256" key="8">
    <source>
        <dbReference type="ARBA" id="ARBA00022490"/>
    </source>
</evidence>
<comment type="similarity">
    <text evidence="5 21">Belongs to the folylpolyglutamate synthase family.</text>
</comment>
<keyword evidence="17" id="KW-0472">Membrane</keyword>